<evidence type="ECO:0000313" key="1">
    <source>
        <dbReference type="EMBL" id="JAE10263.1"/>
    </source>
</evidence>
<name>A0A0A9FPN9_ARUDO</name>
<protein>
    <submittedName>
        <fullName evidence="1">Uncharacterized protein</fullName>
    </submittedName>
</protein>
<accession>A0A0A9FPN9</accession>
<dbReference type="AlphaFoldDB" id="A0A0A9FPN9"/>
<reference evidence="1" key="1">
    <citation type="submission" date="2014-09" db="EMBL/GenBank/DDBJ databases">
        <authorList>
            <person name="Magalhaes I.L.F."/>
            <person name="Oliveira U."/>
            <person name="Santos F.R."/>
            <person name="Vidigal T.H.D.A."/>
            <person name="Brescovit A.D."/>
            <person name="Santos A.J."/>
        </authorList>
    </citation>
    <scope>NUCLEOTIDE SEQUENCE</scope>
    <source>
        <tissue evidence="1">Shoot tissue taken approximately 20 cm above the soil surface</tissue>
    </source>
</reference>
<sequence length="85" mass="9506">MLLDCTLPEFGDEQGDKRNEFIMEWDTSDLDDVVDDIVGARTSLLGAATMSAFADEDITDGIFGVELNRGDMFWSSDDEDEDVYL</sequence>
<proteinExistence type="predicted"/>
<organism evidence="1">
    <name type="scientific">Arundo donax</name>
    <name type="common">Giant reed</name>
    <name type="synonym">Donax arundinaceus</name>
    <dbReference type="NCBI Taxonomy" id="35708"/>
    <lineage>
        <taxon>Eukaryota</taxon>
        <taxon>Viridiplantae</taxon>
        <taxon>Streptophyta</taxon>
        <taxon>Embryophyta</taxon>
        <taxon>Tracheophyta</taxon>
        <taxon>Spermatophyta</taxon>
        <taxon>Magnoliopsida</taxon>
        <taxon>Liliopsida</taxon>
        <taxon>Poales</taxon>
        <taxon>Poaceae</taxon>
        <taxon>PACMAD clade</taxon>
        <taxon>Arundinoideae</taxon>
        <taxon>Arundineae</taxon>
        <taxon>Arundo</taxon>
    </lineage>
</organism>
<dbReference type="EMBL" id="GBRH01187633">
    <property type="protein sequence ID" value="JAE10263.1"/>
    <property type="molecule type" value="Transcribed_RNA"/>
</dbReference>
<reference evidence="1" key="2">
    <citation type="journal article" date="2015" name="Data Brief">
        <title>Shoot transcriptome of the giant reed, Arundo donax.</title>
        <authorList>
            <person name="Barrero R.A."/>
            <person name="Guerrero F.D."/>
            <person name="Moolhuijzen P."/>
            <person name="Goolsby J.A."/>
            <person name="Tidwell J."/>
            <person name="Bellgard S.E."/>
            <person name="Bellgard M.I."/>
        </authorList>
    </citation>
    <scope>NUCLEOTIDE SEQUENCE</scope>
    <source>
        <tissue evidence="1">Shoot tissue taken approximately 20 cm above the soil surface</tissue>
    </source>
</reference>